<evidence type="ECO:0000313" key="3">
    <source>
        <dbReference type="Proteomes" id="UP000274117"/>
    </source>
</evidence>
<dbReference type="Pfam" id="PF13302">
    <property type="entry name" value="Acetyltransf_3"/>
    <property type="match status" value="1"/>
</dbReference>
<dbReference type="EMBL" id="RSDO01000015">
    <property type="protein sequence ID" value="RRR51633.1"/>
    <property type="molecule type" value="Genomic_DNA"/>
</dbReference>
<dbReference type="AlphaFoldDB" id="A0A3R8RCT6"/>
<comment type="caution">
    <text evidence="2">The sequence shown here is derived from an EMBL/GenBank/DDBJ whole genome shotgun (WGS) entry which is preliminary data.</text>
</comment>
<sequence length="165" mass="18634">MTLRRPTLVDKETILDMIAEFEREESATDGGNLFANFDFESWLQQGQDWEMGLNLPEGFVPSIQYVSFDDAGQAVGFLSLRLRLSDYLLNIGGHIGYSIRPSQRQKGYAKEQLRLGVQEAFSKNIPKVLVTCDETNTASKRTILACGGSLEDVRHGTERYYIEEC</sequence>
<reference evidence="2 3" key="1">
    <citation type="submission" date="2018-11" db="EMBL/GenBank/DDBJ databases">
        <authorList>
            <person name="Stevens M.J."/>
            <person name="Cernela N."/>
            <person name="Spoerry Serrano N."/>
            <person name="Schmitt S."/>
            <person name="Schrenzel J."/>
            <person name="Stephan R."/>
        </authorList>
    </citation>
    <scope>NUCLEOTIDE SEQUENCE [LARGE SCALE GENOMIC DNA]</scope>
    <source>
        <strain evidence="2 3">PP422</strain>
    </source>
</reference>
<dbReference type="Proteomes" id="UP000274117">
    <property type="component" value="Unassembled WGS sequence"/>
</dbReference>
<dbReference type="PANTHER" id="PTHR39173:SF1">
    <property type="entry name" value="ACETYLTRANSFERASE"/>
    <property type="match status" value="1"/>
</dbReference>
<dbReference type="PANTHER" id="PTHR39173">
    <property type="entry name" value="ACETYLTRANSFERASE"/>
    <property type="match status" value="1"/>
</dbReference>
<dbReference type="InterPro" id="IPR016181">
    <property type="entry name" value="Acyl_CoA_acyltransferase"/>
</dbReference>
<dbReference type="RefSeq" id="WP_105160537.1">
    <property type="nucleotide sequence ID" value="NZ_JABCRN010000047.1"/>
</dbReference>
<keyword evidence="2" id="KW-0808">Transferase</keyword>
<evidence type="ECO:0000313" key="2">
    <source>
        <dbReference type="EMBL" id="RRR51633.1"/>
    </source>
</evidence>
<gene>
    <name evidence="2" type="ORF">EI998_08380</name>
</gene>
<protein>
    <submittedName>
        <fullName evidence="2">GNAT family N-acetyltransferase</fullName>
    </submittedName>
</protein>
<organism evidence="2 3">
    <name type="scientific">Streptococcus suis</name>
    <dbReference type="NCBI Taxonomy" id="1307"/>
    <lineage>
        <taxon>Bacteria</taxon>
        <taxon>Bacillati</taxon>
        <taxon>Bacillota</taxon>
        <taxon>Bacilli</taxon>
        <taxon>Lactobacillales</taxon>
        <taxon>Streptococcaceae</taxon>
        <taxon>Streptococcus</taxon>
    </lineage>
</organism>
<reference evidence="2 3" key="2">
    <citation type="submission" date="2018-12" db="EMBL/GenBank/DDBJ databases">
        <title>Whole-genome sequences of fifteen clinical Streptococcus suis strains isolated from pigs between 2006 and 2018.</title>
        <authorList>
            <person name="Stevens M.J.A."/>
            <person name="Cernela N."/>
            <person name="Spoerry Serrano N."/>
            <person name="Schmitt S."/>
            <person name="Schrenzel J."/>
            <person name="Stephan R."/>
        </authorList>
    </citation>
    <scope>NUCLEOTIDE SEQUENCE [LARGE SCALE GENOMIC DNA]</scope>
    <source>
        <strain evidence="2 3">PP422</strain>
    </source>
</reference>
<accession>A0A3R8RCT6</accession>
<evidence type="ECO:0000259" key="1">
    <source>
        <dbReference type="PROSITE" id="PS51186"/>
    </source>
</evidence>
<dbReference type="GO" id="GO:0016747">
    <property type="term" value="F:acyltransferase activity, transferring groups other than amino-acyl groups"/>
    <property type="evidence" value="ECO:0007669"/>
    <property type="project" value="InterPro"/>
</dbReference>
<dbReference type="Gene3D" id="3.40.630.30">
    <property type="match status" value="1"/>
</dbReference>
<dbReference type="SUPFAM" id="SSF55729">
    <property type="entry name" value="Acyl-CoA N-acyltransferases (Nat)"/>
    <property type="match status" value="1"/>
</dbReference>
<name>A0A3R8RCT6_STRSU</name>
<dbReference type="PROSITE" id="PS51186">
    <property type="entry name" value="GNAT"/>
    <property type="match status" value="1"/>
</dbReference>
<proteinExistence type="predicted"/>
<feature type="domain" description="N-acetyltransferase" evidence="1">
    <location>
        <begin position="1"/>
        <end position="165"/>
    </location>
</feature>
<dbReference type="InterPro" id="IPR000182">
    <property type="entry name" value="GNAT_dom"/>
</dbReference>